<dbReference type="RefSeq" id="WP_058354387.1">
    <property type="nucleotide sequence ID" value="NZ_CABMMD010000229.1"/>
</dbReference>
<keyword evidence="4" id="KW-0804">Transcription</keyword>
<accession>A0A0V8Q9W1</accession>
<reference evidence="8 9" key="1">
    <citation type="submission" date="2015-11" db="EMBL/GenBank/DDBJ databases">
        <title>Butyribacter intestini gen. nov., sp. nov., a butyric acid-producing bacterium of the family Lachnospiraceae isolated from the human faeces.</title>
        <authorList>
            <person name="Zou Y."/>
            <person name="Xue W."/>
            <person name="Luo G."/>
            <person name="Lv M."/>
        </authorList>
    </citation>
    <scope>NUCLEOTIDE SEQUENCE [LARGE SCALE GENOMIC DNA]</scope>
    <source>
        <strain evidence="8 9">ACET-33324</strain>
    </source>
</reference>
<dbReference type="InterPro" id="IPR011006">
    <property type="entry name" value="CheY-like_superfamily"/>
</dbReference>
<gene>
    <name evidence="8" type="ORF">ASU35_16575</name>
</gene>
<dbReference type="Proteomes" id="UP000054874">
    <property type="component" value="Unassembled WGS sequence"/>
</dbReference>
<dbReference type="InterPro" id="IPR039420">
    <property type="entry name" value="WalR-like"/>
</dbReference>
<dbReference type="GO" id="GO:0006355">
    <property type="term" value="P:regulation of DNA-templated transcription"/>
    <property type="evidence" value="ECO:0007669"/>
    <property type="project" value="InterPro"/>
</dbReference>
<comment type="caution">
    <text evidence="8">The sequence shown here is derived from an EMBL/GenBank/DDBJ whole genome shotgun (WGS) entry which is preliminary data.</text>
</comment>
<dbReference type="Gene3D" id="1.10.10.10">
    <property type="entry name" value="Winged helix-like DNA-binding domain superfamily/Winged helix DNA-binding domain"/>
    <property type="match status" value="1"/>
</dbReference>
<evidence type="ECO:0000256" key="2">
    <source>
        <dbReference type="ARBA" id="ARBA00023015"/>
    </source>
</evidence>
<evidence type="ECO:0000313" key="9">
    <source>
        <dbReference type="Proteomes" id="UP000054874"/>
    </source>
</evidence>
<dbReference type="InterPro" id="IPR016032">
    <property type="entry name" value="Sig_transdc_resp-reg_C-effctor"/>
</dbReference>
<dbReference type="Gene3D" id="3.40.50.2300">
    <property type="match status" value="1"/>
</dbReference>
<dbReference type="GO" id="GO:0000976">
    <property type="term" value="F:transcription cis-regulatory region binding"/>
    <property type="evidence" value="ECO:0007669"/>
    <property type="project" value="TreeGrafter"/>
</dbReference>
<proteinExistence type="predicted"/>
<dbReference type="GO" id="GO:0000156">
    <property type="term" value="F:phosphorelay response regulator activity"/>
    <property type="evidence" value="ECO:0007669"/>
    <property type="project" value="TreeGrafter"/>
</dbReference>
<name>A0A0V8Q9W1_9FIRM</name>
<protein>
    <recommendedName>
        <fullName evidence="1">Stage 0 sporulation protein A homolog</fullName>
    </recommendedName>
</protein>
<comment type="function">
    <text evidence="5">May play the central regulatory role in sporulation. It may be an element of the effector pathway responsible for the activation of sporulation genes in response to nutritional stress. Spo0A may act in concert with spo0H (a sigma factor) to control the expression of some genes that are critical to the sporulation process.</text>
</comment>
<sequence>MRILIVDDEAMMLEEMQYLVKEVRPEAEISCADSYGKVLTFAGQKAFDVAFLDIEMPGMDGLTLARKLKDKCPDMNIIFVTAYSKYAVDAFSMYASGYLLKPVKEEQLEEAFAHLRIPIRYEDDKLRVQCFGNFDIFFEGEPVLFNRSLAKELLAYLIDLRGASANTAQLCGILWEDSAKAMENRHYFRNIVAELKKVLKACRAEKVLICKRNFFAIDVEQVECDYYKFLKGDVAAINSYRGEYMKQYSWAEMTTGALRRQVPEFFSQNDLLFDEKL</sequence>
<evidence type="ECO:0000256" key="4">
    <source>
        <dbReference type="ARBA" id="ARBA00023163"/>
    </source>
</evidence>
<evidence type="ECO:0000259" key="7">
    <source>
        <dbReference type="PROSITE" id="PS50110"/>
    </source>
</evidence>
<organism evidence="8 9">
    <name type="scientific">Acetivibrio ethanolgignens</name>
    <dbReference type="NCBI Taxonomy" id="290052"/>
    <lineage>
        <taxon>Bacteria</taxon>
        <taxon>Bacillati</taxon>
        <taxon>Bacillota</taxon>
        <taxon>Clostridia</taxon>
        <taxon>Eubacteriales</taxon>
        <taxon>Oscillospiraceae</taxon>
        <taxon>Acetivibrio</taxon>
    </lineage>
</organism>
<keyword evidence="2" id="KW-0805">Transcription regulation</keyword>
<evidence type="ECO:0000256" key="5">
    <source>
        <dbReference type="ARBA" id="ARBA00024867"/>
    </source>
</evidence>
<evidence type="ECO:0000256" key="1">
    <source>
        <dbReference type="ARBA" id="ARBA00018672"/>
    </source>
</evidence>
<dbReference type="SMART" id="SM00448">
    <property type="entry name" value="REC"/>
    <property type="match status" value="1"/>
</dbReference>
<dbReference type="PANTHER" id="PTHR48111">
    <property type="entry name" value="REGULATOR OF RPOS"/>
    <property type="match status" value="1"/>
</dbReference>
<keyword evidence="3" id="KW-0238">DNA-binding</keyword>
<dbReference type="SUPFAM" id="SSF52172">
    <property type="entry name" value="CheY-like"/>
    <property type="match status" value="1"/>
</dbReference>
<keyword evidence="9" id="KW-1185">Reference proteome</keyword>
<dbReference type="STRING" id="290052.ASU35_16575"/>
<dbReference type="SUPFAM" id="SSF46894">
    <property type="entry name" value="C-terminal effector domain of the bipartite response regulators"/>
    <property type="match status" value="1"/>
</dbReference>
<dbReference type="InterPro" id="IPR036388">
    <property type="entry name" value="WH-like_DNA-bd_sf"/>
</dbReference>
<feature type="modified residue" description="4-aspartylphosphate" evidence="6">
    <location>
        <position position="53"/>
    </location>
</feature>
<evidence type="ECO:0000256" key="3">
    <source>
        <dbReference type="ARBA" id="ARBA00023125"/>
    </source>
</evidence>
<dbReference type="PANTHER" id="PTHR48111:SF69">
    <property type="entry name" value="RESPONSE REGULATOR RECEIVER"/>
    <property type="match status" value="1"/>
</dbReference>
<dbReference type="Pfam" id="PF00072">
    <property type="entry name" value="Response_reg"/>
    <property type="match status" value="1"/>
</dbReference>
<dbReference type="PROSITE" id="PS50110">
    <property type="entry name" value="RESPONSE_REGULATORY"/>
    <property type="match status" value="1"/>
</dbReference>
<dbReference type="AlphaFoldDB" id="A0A0V8Q9W1"/>
<dbReference type="GO" id="GO:0032993">
    <property type="term" value="C:protein-DNA complex"/>
    <property type="evidence" value="ECO:0007669"/>
    <property type="project" value="TreeGrafter"/>
</dbReference>
<keyword evidence="6" id="KW-0597">Phosphoprotein</keyword>
<evidence type="ECO:0000313" key="8">
    <source>
        <dbReference type="EMBL" id="KSV57368.1"/>
    </source>
</evidence>
<evidence type="ECO:0000256" key="6">
    <source>
        <dbReference type="PROSITE-ProRule" id="PRU00169"/>
    </source>
</evidence>
<feature type="domain" description="Response regulatory" evidence="7">
    <location>
        <begin position="2"/>
        <end position="116"/>
    </location>
</feature>
<dbReference type="InterPro" id="IPR001789">
    <property type="entry name" value="Sig_transdc_resp-reg_receiver"/>
</dbReference>
<dbReference type="GO" id="GO:0005829">
    <property type="term" value="C:cytosol"/>
    <property type="evidence" value="ECO:0007669"/>
    <property type="project" value="TreeGrafter"/>
</dbReference>
<dbReference type="EMBL" id="LNAM01000229">
    <property type="protein sequence ID" value="KSV57368.1"/>
    <property type="molecule type" value="Genomic_DNA"/>
</dbReference>